<dbReference type="KEGG" id="zdf:AN401_08745"/>
<feature type="transmembrane region" description="Helical" evidence="1">
    <location>
        <begin position="64"/>
        <end position="88"/>
    </location>
</feature>
<name>A0A291HP79_9GAMM</name>
<evidence type="ECO:0000256" key="1">
    <source>
        <dbReference type="SAM" id="Phobius"/>
    </source>
</evidence>
<gene>
    <name evidence="2" type="ORF">AN401_08745</name>
</gene>
<evidence type="ECO:0000313" key="2">
    <source>
        <dbReference type="EMBL" id="ATG73932.1"/>
    </source>
</evidence>
<dbReference type="EMBL" id="CP012621">
    <property type="protein sequence ID" value="ATG73932.1"/>
    <property type="molecule type" value="Genomic_DNA"/>
</dbReference>
<sequence>MVQKRYLSVLIFYFRLSILLIAAVRVLMIALNFTLRMIILYSAIIYIGKLPLRLKCAFLTFRRLLIMFMSLFLIPILLMQFCRISLLIPAPIFSVMTPVKLIGNRSNIIPMPLIPMAPV</sequence>
<feature type="transmembrane region" description="Helical" evidence="1">
    <location>
        <begin position="7"/>
        <end position="27"/>
    </location>
</feature>
<dbReference type="AlphaFoldDB" id="A0A291HP79"/>
<feature type="transmembrane region" description="Helical" evidence="1">
    <location>
        <begin position="33"/>
        <end position="52"/>
    </location>
</feature>
<reference evidence="3" key="1">
    <citation type="submission" date="2015-09" db="EMBL/GenBank/DDBJ databases">
        <authorList>
            <person name="Shao Z."/>
            <person name="Wang L."/>
        </authorList>
    </citation>
    <scope>NUCLEOTIDE SEQUENCE [LARGE SCALE GENOMIC DNA]</scope>
    <source>
        <strain evidence="3">F13-1</strain>
    </source>
</reference>
<dbReference type="Proteomes" id="UP000217763">
    <property type="component" value="Chromosome"/>
</dbReference>
<keyword evidence="1" id="KW-0472">Membrane</keyword>
<protein>
    <submittedName>
        <fullName evidence="2">Uncharacterized protein</fullName>
    </submittedName>
</protein>
<keyword evidence="1" id="KW-0812">Transmembrane</keyword>
<keyword evidence="3" id="KW-1185">Reference proteome</keyword>
<keyword evidence="1" id="KW-1133">Transmembrane helix</keyword>
<organism evidence="2 3">
    <name type="scientific">Zobellella denitrificans</name>
    <dbReference type="NCBI Taxonomy" id="347534"/>
    <lineage>
        <taxon>Bacteria</taxon>
        <taxon>Pseudomonadati</taxon>
        <taxon>Pseudomonadota</taxon>
        <taxon>Gammaproteobacteria</taxon>
        <taxon>Aeromonadales</taxon>
        <taxon>Aeromonadaceae</taxon>
        <taxon>Zobellella</taxon>
    </lineage>
</organism>
<evidence type="ECO:0000313" key="3">
    <source>
        <dbReference type="Proteomes" id="UP000217763"/>
    </source>
</evidence>
<proteinExistence type="predicted"/>
<accession>A0A291HP79</accession>